<accession>A0A645APD8</accession>
<organism evidence="1">
    <name type="scientific">bioreactor metagenome</name>
    <dbReference type="NCBI Taxonomy" id="1076179"/>
    <lineage>
        <taxon>unclassified sequences</taxon>
        <taxon>metagenomes</taxon>
        <taxon>ecological metagenomes</taxon>
    </lineage>
</organism>
<proteinExistence type="predicted"/>
<protein>
    <submittedName>
        <fullName evidence="1">Uncharacterized protein</fullName>
    </submittedName>
</protein>
<dbReference type="AlphaFoldDB" id="A0A645APD8"/>
<comment type="caution">
    <text evidence="1">The sequence shown here is derived from an EMBL/GenBank/DDBJ whole genome shotgun (WGS) entry which is preliminary data.</text>
</comment>
<evidence type="ECO:0000313" key="1">
    <source>
        <dbReference type="EMBL" id="MPM55122.1"/>
    </source>
</evidence>
<reference evidence="1" key="1">
    <citation type="submission" date="2019-08" db="EMBL/GenBank/DDBJ databases">
        <authorList>
            <person name="Kucharzyk K."/>
            <person name="Murdoch R.W."/>
            <person name="Higgins S."/>
            <person name="Loffler F."/>
        </authorList>
    </citation>
    <scope>NUCLEOTIDE SEQUENCE</scope>
</reference>
<dbReference type="EMBL" id="VSSQ01015122">
    <property type="protein sequence ID" value="MPM55122.1"/>
    <property type="molecule type" value="Genomic_DNA"/>
</dbReference>
<gene>
    <name evidence="1" type="ORF">SDC9_101907</name>
</gene>
<name>A0A645APD8_9ZZZZ</name>
<sequence>MLDGRKQVHTQVDQVAEFSDHIGVTAALLNIPGGAVAAQLQSGVF</sequence>